<feature type="transmembrane region" description="Helical" evidence="2">
    <location>
        <begin position="60"/>
        <end position="78"/>
    </location>
</feature>
<feature type="region of interest" description="Disordered" evidence="1">
    <location>
        <begin position="356"/>
        <end position="386"/>
    </location>
</feature>
<evidence type="ECO:0000259" key="4">
    <source>
        <dbReference type="SMART" id="SM00831"/>
    </source>
</evidence>
<feature type="domain" description="BIG2" evidence="3">
    <location>
        <begin position="132"/>
        <end position="207"/>
    </location>
</feature>
<gene>
    <name evidence="5" type="ORF">KIW84_020574</name>
</gene>
<dbReference type="AlphaFoldDB" id="A0A9D5B7I2"/>
<dbReference type="InterPro" id="IPR056232">
    <property type="entry name" value="Ig_GP210_15th"/>
</dbReference>
<evidence type="ECO:0000259" key="3">
    <source>
        <dbReference type="SMART" id="SM00635"/>
    </source>
</evidence>
<sequence length="444" mass="48861">MDNAFAKSIPEILDFFRVDPTKGLSDTQVVQHGRLYGTNVLHEDQRAPFWKLVLKQFDDLLVKILIAAALISFILALINGETGLMAFLEPSVILMILAAKAAVGMITETNAEKVLVRVAFSEAQQKSDYVLIRVGAHVYPRNPVLHIGSPLNLSIKGLNDKVSGKWSTTNGSVISVDMLSGVAKAVGEGSAQVYFYYARSKLQTTITVLKGHSISVDAPKGMLTIVPYPTKGYNFSVKCSTTYGESLDPPGRNKIISFDCRVDPPYVRYVKPWLDIGNLEDAGRMLSCDLTFGMESLNNEEKFCWFSSSHGAEGYSKENIEVLPINGSNRKSSHDDKKIRSQMDVDVNGAAASLSMFSESDTKSGHKDALVPEEKKKLPKSPSAGKRKIGNFVHLYTPHEQYGDINQQLGASSSGVTSLDSNQKQKQNIDYDSLGCIRHYRARL</sequence>
<keyword evidence="2" id="KW-0812">Transmembrane</keyword>
<dbReference type="Pfam" id="PF00690">
    <property type="entry name" value="Cation_ATPase_N"/>
    <property type="match status" value="1"/>
</dbReference>
<dbReference type="Gene3D" id="2.70.150.10">
    <property type="entry name" value="Calcium-transporting ATPase, cytoplasmic transduction domain A"/>
    <property type="match status" value="1"/>
</dbReference>
<dbReference type="Gramene" id="Psat02G0057400-T1">
    <property type="protein sequence ID" value="KAI5433340.1"/>
    <property type="gene ID" value="KIW84_020574"/>
</dbReference>
<evidence type="ECO:0000313" key="5">
    <source>
        <dbReference type="EMBL" id="KAI5433340.1"/>
    </source>
</evidence>
<dbReference type="Gene3D" id="2.60.40.1080">
    <property type="match status" value="1"/>
</dbReference>
<evidence type="ECO:0008006" key="7">
    <source>
        <dbReference type="Google" id="ProtNLM"/>
    </source>
</evidence>
<dbReference type="SUPFAM" id="SSF81665">
    <property type="entry name" value="Calcium ATPase, transmembrane domain M"/>
    <property type="match status" value="1"/>
</dbReference>
<keyword evidence="2" id="KW-0472">Membrane</keyword>
<dbReference type="InterPro" id="IPR045197">
    <property type="entry name" value="NUP210-like"/>
</dbReference>
<dbReference type="SMART" id="SM00831">
    <property type="entry name" value="Cation_ATPase_N"/>
    <property type="match status" value="1"/>
</dbReference>
<dbReference type="Gene3D" id="1.20.1110.10">
    <property type="entry name" value="Calcium-transporting ATPase, transmembrane domain"/>
    <property type="match status" value="1"/>
</dbReference>
<accession>A0A9D5B7I2</accession>
<dbReference type="InterPro" id="IPR003343">
    <property type="entry name" value="Big_2"/>
</dbReference>
<dbReference type="EMBL" id="JAMSHJ010000002">
    <property type="protein sequence ID" value="KAI5433340.1"/>
    <property type="molecule type" value="Genomic_DNA"/>
</dbReference>
<dbReference type="InterPro" id="IPR023298">
    <property type="entry name" value="ATPase_P-typ_TM_dom_sf"/>
</dbReference>
<protein>
    <recommendedName>
        <fullName evidence="7">Cation-transporting P-type ATPase N-terminal domain-containing protein</fullName>
    </recommendedName>
</protein>
<evidence type="ECO:0000313" key="6">
    <source>
        <dbReference type="Proteomes" id="UP001058974"/>
    </source>
</evidence>
<comment type="caution">
    <text evidence="5">The sequence shown here is derived from an EMBL/GenBank/DDBJ whole genome shotgun (WGS) entry which is preliminary data.</text>
</comment>
<keyword evidence="2" id="KW-1133">Transmembrane helix</keyword>
<dbReference type="PANTHER" id="PTHR23019">
    <property type="entry name" value="NUCLEAR PORE MEMBRANE GLYCOPROTEIN GP210-RELATED"/>
    <property type="match status" value="1"/>
</dbReference>
<dbReference type="Proteomes" id="UP001058974">
    <property type="component" value="Chromosome 2"/>
</dbReference>
<evidence type="ECO:0000256" key="1">
    <source>
        <dbReference type="SAM" id="MobiDB-lite"/>
    </source>
</evidence>
<evidence type="ECO:0000256" key="2">
    <source>
        <dbReference type="SAM" id="Phobius"/>
    </source>
</evidence>
<reference evidence="5 6" key="1">
    <citation type="journal article" date="2022" name="Nat. Genet.">
        <title>Improved pea reference genome and pan-genome highlight genomic features and evolutionary characteristics.</title>
        <authorList>
            <person name="Yang T."/>
            <person name="Liu R."/>
            <person name="Luo Y."/>
            <person name="Hu S."/>
            <person name="Wang D."/>
            <person name="Wang C."/>
            <person name="Pandey M.K."/>
            <person name="Ge S."/>
            <person name="Xu Q."/>
            <person name="Li N."/>
            <person name="Li G."/>
            <person name="Huang Y."/>
            <person name="Saxena R.K."/>
            <person name="Ji Y."/>
            <person name="Li M."/>
            <person name="Yan X."/>
            <person name="He Y."/>
            <person name="Liu Y."/>
            <person name="Wang X."/>
            <person name="Xiang C."/>
            <person name="Varshney R.K."/>
            <person name="Ding H."/>
            <person name="Gao S."/>
            <person name="Zong X."/>
        </authorList>
    </citation>
    <scope>NUCLEOTIDE SEQUENCE [LARGE SCALE GENOMIC DNA]</scope>
    <source>
        <strain evidence="5 6">cv. Zhongwan 6</strain>
    </source>
</reference>
<feature type="compositionally biased region" description="Basic and acidic residues" evidence="1">
    <location>
        <begin position="360"/>
        <end position="376"/>
    </location>
</feature>
<name>A0A9D5B7I2_PEA</name>
<organism evidence="5 6">
    <name type="scientific">Pisum sativum</name>
    <name type="common">Garden pea</name>
    <name type="synonym">Lathyrus oleraceus</name>
    <dbReference type="NCBI Taxonomy" id="3888"/>
    <lineage>
        <taxon>Eukaryota</taxon>
        <taxon>Viridiplantae</taxon>
        <taxon>Streptophyta</taxon>
        <taxon>Embryophyta</taxon>
        <taxon>Tracheophyta</taxon>
        <taxon>Spermatophyta</taxon>
        <taxon>Magnoliopsida</taxon>
        <taxon>eudicotyledons</taxon>
        <taxon>Gunneridae</taxon>
        <taxon>Pentapetalae</taxon>
        <taxon>rosids</taxon>
        <taxon>fabids</taxon>
        <taxon>Fabales</taxon>
        <taxon>Fabaceae</taxon>
        <taxon>Papilionoideae</taxon>
        <taxon>50 kb inversion clade</taxon>
        <taxon>NPAAA clade</taxon>
        <taxon>Hologalegina</taxon>
        <taxon>IRL clade</taxon>
        <taxon>Fabeae</taxon>
        <taxon>Lathyrus</taxon>
    </lineage>
</organism>
<dbReference type="SMART" id="SM00635">
    <property type="entry name" value="BID_2"/>
    <property type="match status" value="1"/>
</dbReference>
<dbReference type="InterPro" id="IPR004014">
    <property type="entry name" value="ATPase_P-typ_cation-transptr_N"/>
</dbReference>
<dbReference type="Pfam" id="PF24425">
    <property type="entry name" value="Ig_GP210_15th"/>
    <property type="match status" value="1"/>
</dbReference>
<dbReference type="PANTHER" id="PTHR23019:SF0">
    <property type="entry name" value="NUCLEAR PORE MEMBRANE GLYCOPROTEIN 210"/>
    <property type="match status" value="1"/>
</dbReference>
<keyword evidence="6" id="KW-1185">Reference proteome</keyword>
<proteinExistence type="predicted"/>
<feature type="domain" description="Cation-transporting P-type ATPase N-terminal" evidence="4">
    <location>
        <begin position="3"/>
        <end position="77"/>
    </location>
</feature>